<evidence type="ECO:0000313" key="2">
    <source>
        <dbReference type="EMBL" id="OPE55484.1"/>
    </source>
</evidence>
<keyword evidence="5" id="KW-1185">Reference proteome</keyword>
<organism evidence="3 5">
    <name type="scientific">Mycolicibacterium diernhoferi</name>
    <dbReference type="NCBI Taxonomy" id="1801"/>
    <lineage>
        <taxon>Bacteria</taxon>
        <taxon>Bacillati</taxon>
        <taxon>Actinomycetota</taxon>
        <taxon>Actinomycetes</taxon>
        <taxon>Mycobacteriales</taxon>
        <taxon>Mycobacteriaceae</taxon>
        <taxon>Mycolicibacterium</taxon>
    </lineage>
</organism>
<dbReference type="GO" id="GO:0016740">
    <property type="term" value="F:transferase activity"/>
    <property type="evidence" value="ECO:0007669"/>
    <property type="project" value="UniProtKB-KW"/>
</dbReference>
<dbReference type="RefSeq" id="WP_073856132.1">
    <property type="nucleotide sequence ID" value="NZ_BAAATC010000019.1"/>
</dbReference>
<name>A0A1Q4HGL7_9MYCO</name>
<dbReference type="Proteomes" id="UP000191039">
    <property type="component" value="Unassembled WGS sequence"/>
</dbReference>
<evidence type="ECO:0000313" key="4">
    <source>
        <dbReference type="Proteomes" id="UP000191039"/>
    </source>
</evidence>
<dbReference type="InterPro" id="IPR038694">
    <property type="entry name" value="DUF427_sf"/>
</dbReference>
<proteinExistence type="predicted"/>
<dbReference type="PANTHER" id="PTHR34310">
    <property type="entry name" value="DUF427 DOMAIN PROTEIN (AFU_ORTHOLOGUE AFUA_3G02220)"/>
    <property type="match status" value="1"/>
</dbReference>
<dbReference type="InterPro" id="IPR007361">
    <property type="entry name" value="DUF427"/>
</dbReference>
<dbReference type="Gene3D" id="2.170.150.40">
    <property type="entry name" value="Domain of unknown function (DUF427)"/>
    <property type="match status" value="1"/>
</dbReference>
<dbReference type="Pfam" id="PF04248">
    <property type="entry name" value="NTP_transf_9"/>
    <property type="match status" value="1"/>
</dbReference>
<feature type="domain" description="DUF427" evidence="1">
    <location>
        <begin position="123"/>
        <end position="212"/>
    </location>
</feature>
<dbReference type="EMBL" id="PDCR01000001">
    <property type="protein sequence ID" value="PEG56530.1"/>
    <property type="molecule type" value="Genomic_DNA"/>
</dbReference>
<dbReference type="Proteomes" id="UP000220340">
    <property type="component" value="Unassembled WGS sequence"/>
</dbReference>
<dbReference type="OrthoDB" id="285364at2"/>
<keyword evidence="3" id="KW-0808">Transferase</keyword>
<dbReference type="STRING" id="1801.BRW64_10455"/>
<comment type="caution">
    <text evidence="3">The sequence shown here is derived from an EMBL/GenBank/DDBJ whole genome shotgun (WGS) entry which is preliminary data.</text>
</comment>
<sequence>MTLYAGRGPLSRDPAGEFFPAVPDDLVFIEPHPRRIRAVRNGRNVIDTESALMVHRRDHPLSYAFPVAEVGGLPSEPVPQKPGYVRVPWDAVDSWFEEGRLLVHYPPNPYHRVDCLPTSRGLRVGIGDTVLVDTVDTVIVYETSLAPRLYVDPAAVRTDLLRRSETTSYCNYKGHATYWSAVIDGAVVADVAWSYADTLPESAAIKGFLSFDDTRVDMIAELPGGGTGDCGC</sequence>
<reference evidence="3 5" key="2">
    <citation type="submission" date="2017-10" db="EMBL/GenBank/DDBJ databases">
        <title>The new phylogeny of genus Mycobacterium.</title>
        <authorList>
            <person name="Tortoli E."/>
            <person name="Trovato A."/>
            <person name="Cirillo D.M."/>
        </authorList>
    </citation>
    <scope>NUCLEOTIDE SEQUENCE [LARGE SCALE GENOMIC DNA]</scope>
    <source>
        <strain evidence="3 5">IP141170001</strain>
    </source>
</reference>
<accession>A0A1Q4HGL7</accession>
<evidence type="ECO:0000313" key="3">
    <source>
        <dbReference type="EMBL" id="PEG56530.1"/>
    </source>
</evidence>
<dbReference type="EMBL" id="MIJD01000030">
    <property type="protein sequence ID" value="OPE55484.1"/>
    <property type="molecule type" value="Genomic_DNA"/>
</dbReference>
<evidence type="ECO:0000259" key="1">
    <source>
        <dbReference type="Pfam" id="PF04248"/>
    </source>
</evidence>
<evidence type="ECO:0000313" key="5">
    <source>
        <dbReference type="Proteomes" id="UP000220340"/>
    </source>
</evidence>
<protein>
    <submittedName>
        <fullName evidence="3">Nucleotidyltransferase domain-containing protein</fullName>
    </submittedName>
</protein>
<dbReference type="PANTHER" id="PTHR34310:SF8">
    <property type="entry name" value="CONSERVED PROTEIN"/>
    <property type="match status" value="1"/>
</dbReference>
<dbReference type="AlphaFoldDB" id="A0A1Q4HGL7"/>
<reference evidence="2 4" key="1">
    <citation type="submission" date="2016-09" db="EMBL/GenBank/DDBJ databases">
        <title>genome sequences of unsequenced Mycobacteria.</title>
        <authorList>
            <person name="Greninger A.L."/>
            <person name="Jerome K.R."/>
            <person name="Mcnair B."/>
            <person name="Wallis C."/>
            <person name="Fang F."/>
        </authorList>
    </citation>
    <scope>NUCLEOTIDE SEQUENCE [LARGE SCALE GENOMIC DNA]</scope>
    <source>
        <strain evidence="2 4">BM1</strain>
    </source>
</reference>
<gene>
    <name evidence="2" type="ORF">BV510_04960</name>
    <name evidence="3" type="ORF">CRI78_01395</name>
</gene>